<protein>
    <submittedName>
        <fullName evidence="2">Uncharacterized protein</fullName>
    </submittedName>
</protein>
<organism evidence="2 3">
    <name type="scientific">Hymenoscyphus albidus</name>
    <dbReference type="NCBI Taxonomy" id="595503"/>
    <lineage>
        <taxon>Eukaryota</taxon>
        <taxon>Fungi</taxon>
        <taxon>Dikarya</taxon>
        <taxon>Ascomycota</taxon>
        <taxon>Pezizomycotina</taxon>
        <taxon>Leotiomycetes</taxon>
        <taxon>Helotiales</taxon>
        <taxon>Helotiaceae</taxon>
        <taxon>Hymenoscyphus</taxon>
    </lineage>
</organism>
<name>A0A9N9Q7A3_9HELO</name>
<reference evidence="2" key="1">
    <citation type="submission" date="2021-07" db="EMBL/GenBank/DDBJ databases">
        <authorList>
            <person name="Durling M."/>
        </authorList>
    </citation>
    <scope>NUCLEOTIDE SEQUENCE</scope>
</reference>
<dbReference type="GO" id="GO:0016491">
    <property type="term" value="F:oxidoreductase activity"/>
    <property type="evidence" value="ECO:0007669"/>
    <property type="project" value="UniProtKB-KW"/>
</dbReference>
<evidence type="ECO:0000313" key="3">
    <source>
        <dbReference type="Proteomes" id="UP000701801"/>
    </source>
</evidence>
<sequence>MYPDIANLLPLISHAPALRRVTTVFAGRKEGKSHTDEVQAKNLSIPTARGHVVSMMALGLENLAKSASTVSFIQDYPGFVKTGLSRELNAPMRVVIKVMIWPSMTFCGGGGDNSGLALKGGMETGVGTDGTVGGGVYSIDYEGEGTVEV</sequence>
<evidence type="ECO:0000313" key="2">
    <source>
        <dbReference type="EMBL" id="CAG8977267.1"/>
    </source>
</evidence>
<proteinExistence type="predicted"/>
<dbReference type="PANTHER" id="PTHR47534:SF3">
    <property type="entry name" value="ALCOHOL DEHYDROGENASE-LIKE C-TERMINAL DOMAIN-CONTAINING PROTEIN"/>
    <property type="match status" value="1"/>
</dbReference>
<dbReference type="OrthoDB" id="2898509at2759"/>
<dbReference type="InterPro" id="IPR052228">
    <property type="entry name" value="Sec_Metab_Biosynth_Oxidored"/>
</dbReference>
<dbReference type="EMBL" id="CAJVRM010000209">
    <property type="protein sequence ID" value="CAG8977267.1"/>
    <property type="molecule type" value="Genomic_DNA"/>
</dbReference>
<keyword evidence="1" id="KW-0560">Oxidoreductase</keyword>
<dbReference type="PANTHER" id="PTHR47534">
    <property type="entry name" value="YALI0E05731P"/>
    <property type="match status" value="1"/>
</dbReference>
<dbReference type="AlphaFoldDB" id="A0A9N9Q7A3"/>
<dbReference type="Proteomes" id="UP000701801">
    <property type="component" value="Unassembled WGS sequence"/>
</dbReference>
<evidence type="ECO:0000256" key="1">
    <source>
        <dbReference type="ARBA" id="ARBA00023002"/>
    </source>
</evidence>
<gene>
    <name evidence="2" type="ORF">HYALB_00009365</name>
</gene>
<comment type="caution">
    <text evidence="2">The sequence shown here is derived from an EMBL/GenBank/DDBJ whole genome shotgun (WGS) entry which is preliminary data.</text>
</comment>
<accession>A0A9N9Q7A3</accession>
<keyword evidence="3" id="KW-1185">Reference proteome</keyword>